<feature type="transmembrane region" description="Helical" evidence="2">
    <location>
        <begin position="6"/>
        <end position="28"/>
    </location>
</feature>
<evidence type="ECO:0000256" key="2">
    <source>
        <dbReference type="SAM" id="Phobius"/>
    </source>
</evidence>
<proteinExistence type="predicted"/>
<dbReference type="Proteomes" id="UP000807353">
    <property type="component" value="Unassembled WGS sequence"/>
</dbReference>
<sequence length="168" mass="19473">MPSRGAIIGGILGGIAFIVLAYGLFVLYTRHKNGRNTKAHRHNFVRRDEEASPIGSTVPIRSLFYNRSAYDTTAYPLVHDYSHRPLEGKQERLERIQREMEETQERRDILEMRRSDGAINGGLVYHGGDSEVEKLRRRIEQMSRRIGELELERPEDLPPNYYAYIGDR</sequence>
<dbReference type="EMBL" id="MU150253">
    <property type="protein sequence ID" value="KAF9464524.1"/>
    <property type="molecule type" value="Genomic_DNA"/>
</dbReference>
<protein>
    <submittedName>
        <fullName evidence="3">Uncharacterized protein</fullName>
    </submittedName>
</protein>
<dbReference type="AlphaFoldDB" id="A0A9P5Y899"/>
<reference evidence="3" key="1">
    <citation type="submission" date="2020-11" db="EMBL/GenBank/DDBJ databases">
        <authorList>
            <consortium name="DOE Joint Genome Institute"/>
            <person name="Ahrendt S."/>
            <person name="Riley R."/>
            <person name="Andreopoulos W."/>
            <person name="Labutti K."/>
            <person name="Pangilinan J."/>
            <person name="Ruiz-Duenas F.J."/>
            <person name="Barrasa J.M."/>
            <person name="Sanchez-Garcia M."/>
            <person name="Camarero S."/>
            <person name="Miyauchi S."/>
            <person name="Serrano A."/>
            <person name="Linde D."/>
            <person name="Babiker R."/>
            <person name="Drula E."/>
            <person name="Ayuso-Fernandez I."/>
            <person name="Pacheco R."/>
            <person name="Padilla G."/>
            <person name="Ferreira P."/>
            <person name="Barriuso J."/>
            <person name="Kellner H."/>
            <person name="Castanera R."/>
            <person name="Alfaro M."/>
            <person name="Ramirez L."/>
            <person name="Pisabarro A.G."/>
            <person name="Kuo A."/>
            <person name="Tritt A."/>
            <person name="Lipzen A."/>
            <person name="He G."/>
            <person name="Yan M."/>
            <person name="Ng V."/>
            <person name="Cullen D."/>
            <person name="Martin F."/>
            <person name="Rosso M.-N."/>
            <person name="Henrissat B."/>
            <person name="Hibbett D."/>
            <person name="Martinez A.T."/>
            <person name="Grigoriev I.V."/>
        </authorList>
    </citation>
    <scope>NUCLEOTIDE SEQUENCE</scope>
    <source>
        <strain evidence="3">CBS 247.69</strain>
    </source>
</reference>
<organism evidence="3 4">
    <name type="scientific">Collybia nuda</name>
    <dbReference type="NCBI Taxonomy" id="64659"/>
    <lineage>
        <taxon>Eukaryota</taxon>
        <taxon>Fungi</taxon>
        <taxon>Dikarya</taxon>
        <taxon>Basidiomycota</taxon>
        <taxon>Agaricomycotina</taxon>
        <taxon>Agaricomycetes</taxon>
        <taxon>Agaricomycetidae</taxon>
        <taxon>Agaricales</taxon>
        <taxon>Tricholomatineae</taxon>
        <taxon>Clitocybaceae</taxon>
        <taxon>Collybia</taxon>
    </lineage>
</organism>
<name>A0A9P5Y899_9AGAR</name>
<comment type="caution">
    <text evidence="3">The sequence shown here is derived from an EMBL/GenBank/DDBJ whole genome shotgun (WGS) entry which is preliminary data.</text>
</comment>
<keyword evidence="2" id="KW-0472">Membrane</keyword>
<evidence type="ECO:0000313" key="3">
    <source>
        <dbReference type="EMBL" id="KAF9464524.1"/>
    </source>
</evidence>
<evidence type="ECO:0000256" key="1">
    <source>
        <dbReference type="SAM" id="Coils"/>
    </source>
</evidence>
<keyword evidence="1" id="KW-0175">Coiled coil</keyword>
<keyword evidence="2" id="KW-0812">Transmembrane</keyword>
<evidence type="ECO:0000313" key="4">
    <source>
        <dbReference type="Proteomes" id="UP000807353"/>
    </source>
</evidence>
<keyword evidence="2" id="KW-1133">Transmembrane helix</keyword>
<gene>
    <name evidence="3" type="ORF">BDZ94DRAFT_1235234</name>
</gene>
<accession>A0A9P5Y899</accession>
<feature type="coiled-coil region" evidence="1">
    <location>
        <begin position="86"/>
        <end position="152"/>
    </location>
</feature>
<keyword evidence="4" id="KW-1185">Reference proteome</keyword>